<organism evidence="1 2">
    <name type="scientific">Streptomyces pseudovenezuelae</name>
    <dbReference type="NCBI Taxonomy" id="67350"/>
    <lineage>
        <taxon>Bacteria</taxon>
        <taxon>Bacillati</taxon>
        <taxon>Actinomycetota</taxon>
        <taxon>Actinomycetes</taxon>
        <taxon>Kitasatosporales</taxon>
        <taxon>Streptomycetaceae</taxon>
        <taxon>Streptomyces</taxon>
        <taxon>Streptomyces aurantiacus group</taxon>
    </lineage>
</organism>
<dbReference type="EMBL" id="CP109011">
    <property type="protein sequence ID" value="WUT43187.1"/>
    <property type="molecule type" value="Genomic_DNA"/>
</dbReference>
<evidence type="ECO:0008006" key="3">
    <source>
        <dbReference type="Google" id="ProtNLM"/>
    </source>
</evidence>
<evidence type="ECO:0000313" key="2">
    <source>
        <dbReference type="Proteomes" id="UP001432168"/>
    </source>
</evidence>
<protein>
    <recommendedName>
        <fullName evidence="3">PBS lyase</fullName>
    </recommendedName>
</protein>
<proteinExistence type="predicted"/>
<evidence type="ECO:0000313" key="1">
    <source>
        <dbReference type="EMBL" id="WUT43187.1"/>
    </source>
</evidence>
<accession>A0ABZ1WUW7</accession>
<reference evidence="1" key="1">
    <citation type="submission" date="2022-10" db="EMBL/GenBank/DDBJ databases">
        <title>The complete genomes of actinobacterial strains from the NBC collection.</title>
        <authorList>
            <person name="Joergensen T.S."/>
            <person name="Alvarez Arevalo M."/>
            <person name="Sterndorff E.B."/>
            <person name="Faurdal D."/>
            <person name="Vuksanovic O."/>
            <person name="Mourched A.-S."/>
            <person name="Charusanti P."/>
            <person name="Shaw S."/>
            <person name="Blin K."/>
            <person name="Weber T."/>
        </authorList>
    </citation>
    <scope>NUCLEOTIDE SEQUENCE</scope>
    <source>
        <strain evidence="1">NBC_00686</strain>
    </source>
</reference>
<sequence>MGGDGGTSGNGAAAAVRLAEGAALREAVDTADPAAWTALDAGVREIAWRSDEPRWLPAWERTEAGRALPEALADHSGARPLTAEWLALGLCHRQGRIRAAALERAARRPELLPLLVVRCSDWAPPVRAEARRLLAEVLDAESAVRLLPLILRVGRRDRGDVVIDLATRLLRAAPRGTLTPLYTDPDRTARRYAYRLAVEEGYLSPAELARAAARDTDTVIQSLCADAALAGLARPGASGQAGAAFDDVLAPLLGARGAQPRAAGVTALRRAGRSAEAEGFLGDRAGVVRACARYVLRQGGGDPHAWYRERCAAGGPALPAGAVSGLAECGDRTDAELLWALTSHAVAAVRARAVGGLRALDVTDVARMRALLDDPAPGVVREATLALVPSARMLDERWLMGRLAAERPRQVRLSAFRLLAAHEGLVPLRAAVALLDDPDDRLRYRARQSAGR</sequence>
<keyword evidence="2" id="KW-1185">Reference proteome</keyword>
<dbReference type="RefSeq" id="WP_329263046.1">
    <property type="nucleotide sequence ID" value="NZ_CP109011.1"/>
</dbReference>
<name>A0ABZ1WUW7_9ACTN</name>
<gene>
    <name evidence="1" type="ORF">OG929_13165</name>
</gene>
<dbReference type="Proteomes" id="UP001432168">
    <property type="component" value="Chromosome"/>
</dbReference>